<evidence type="ECO:0000256" key="2">
    <source>
        <dbReference type="ARBA" id="ARBA00012185"/>
    </source>
</evidence>
<dbReference type="Gene3D" id="3.40.50.150">
    <property type="entry name" value="Vaccinia Virus protein VP39"/>
    <property type="match status" value="1"/>
</dbReference>
<dbReference type="InterPro" id="IPR017985">
    <property type="entry name" value="MeTrfase_CN4_CS"/>
</dbReference>
<dbReference type="GO" id="GO:0015667">
    <property type="term" value="F:site-specific DNA-methyltransferase (cytosine-N4-specific) activity"/>
    <property type="evidence" value="ECO:0007669"/>
    <property type="project" value="UniProtKB-EC"/>
</dbReference>
<dbReference type="GO" id="GO:0003677">
    <property type="term" value="F:DNA binding"/>
    <property type="evidence" value="ECO:0007669"/>
    <property type="project" value="UniProtKB-KW"/>
</dbReference>
<organism evidence="10 11">
    <name type="scientific">Enterococcus phage vB_EfaS-DELF1</name>
    <dbReference type="NCBI Taxonomy" id="2683673"/>
    <lineage>
        <taxon>Viruses</taxon>
        <taxon>Duplodnaviria</taxon>
        <taxon>Heunggongvirae</taxon>
        <taxon>Uroviricota</taxon>
        <taxon>Caudoviricetes</taxon>
        <taxon>Delfunavirus</taxon>
        <taxon>Delfunavirus delf1</taxon>
    </lineage>
</organism>
<dbReference type="GO" id="GO:0009007">
    <property type="term" value="F:site-specific DNA-methyltransferase (adenine-specific) activity"/>
    <property type="evidence" value="ECO:0007669"/>
    <property type="project" value="TreeGrafter"/>
</dbReference>
<comment type="catalytic activity">
    <reaction evidence="8">
        <text>a 2'-deoxycytidine in DNA + S-adenosyl-L-methionine = an N(4)-methyl-2'-deoxycytidine in DNA + S-adenosyl-L-homocysteine + H(+)</text>
        <dbReference type="Rhea" id="RHEA:16857"/>
        <dbReference type="Rhea" id="RHEA-COMP:11369"/>
        <dbReference type="Rhea" id="RHEA-COMP:13674"/>
        <dbReference type="ChEBI" id="CHEBI:15378"/>
        <dbReference type="ChEBI" id="CHEBI:57856"/>
        <dbReference type="ChEBI" id="CHEBI:59789"/>
        <dbReference type="ChEBI" id="CHEBI:85452"/>
        <dbReference type="ChEBI" id="CHEBI:137933"/>
        <dbReference type="EC" id="2.1.1.113"/>
    </reaction>
</comment>
<dbReference type="InterPro" id="IPR001091">
    <property type="entry name" value="RM_Methyltransferase"/>
</dbReference>
<evidence type="ECO:0000256" key="6">
    <source>
        <dbReference type="ARBA" id="ARBA00022747"/>
    </source>
</evidence>
<sequence>MINSVFTGNCVEIMKNIESTSIDLTVTSPPYDDLRNYNGYTFDFEAVANEVYRVTKMGGTLVWIVADRTVNGSETGTSFKQALYFKELGFRLYDTMIWNKGTSAFQQRDRYINVFEYMFVFSKGKPKTINLIRDRKNKYAGTKVHGTERQIDGSTKPMSETQKSKVVKEYGARHNIWNITPTKRNKTPHPAPFPYELAEGHILTWSNPNDIILDPMCGSGTTLLASQLNNRNFIGIDISNEYVQLTKSLLSGKENK</sequence>
<dbReference type="EC" id="2.1.1.113" evidence="2"/>
<comment type="similarity">
    <text evidence="1">Belongs to the N(4)/N(6)-methyltransferase family. N(4) subfamily.</text>
</comment>
<evidence type="ECO:0000256" key="5">
    <source>
        <dbReference type="ARBA" id="ARBA00022691"/>
    </source>
</evidence>
<keyword evidence="6" id="KW-0680">Restriction system</keyword>
<proteinExistence type="inferred from homology"/>
<protein>
    <recommendedName>
        <fullName evidence="2">site-specific DNA-methyltransferase (cytosine-N(4)-specific)</fullName>
        <ecNumber evidence="2">2.1.1.113</ecNumber>
    </recommendedName>
</protein>
<name>A0A5S9MMM4_9CAUD</name>
<dbReference type="Proteomes" id="UP000429954">
    <property type="component" value="Segment"/>
</dbReference>
<keyword evidence="7" id="KW-0238">DNA-binding</keyword>
<evidence type="ECO:0000256" key="7">
    <source>
        <dbReference type="ARBA" id="ARBA00023125"/>
    </source>
</evidence>
<dbReference type="InterPro" id="IPR029063">
    <property type="entry name" value="SAM-dependent_MTases_sf"/>
</dbReference>
<keyword evidence="3" id="KW-0489">Methyltransferase</keyword>
<dbReference type="PRINTS" id="PR00508">
    <property type="entry name" value="S21N4MTFRASE"/>
</dbReference>
<evidence type="ECO:0000256" key="3">
    <source>
        <dbReference type="ARBA" id="ARBA00022603"/>
    </source>
</evidence>
<reference evidence="10 11" key="1">
    <citation type="submission" date="2019-12" db="EMBL/GenBank/DDBJ databases">
        <title>Analysis of Enterococcus faecalis vB_EfaS-DELF1.</title>
        <authorList>
            <person name="Delfan A.S."/>
            <person name="Bouzari M."/>
            <person name="Wang R."/>
        </authorList>
    </citation>
    <scope>NUCLEOTIDE SEQUENCE [LARGE SCALE GENOMIC DNA]</scope>
</reference>
<dbReference type="EMBL" id="LC513943">
    <property type="protein sequence ID" value="BBQ04301.1"/>
    <property type="molecule type" value="Genomic_DNA"/>
</dbReference>
<dbReference type="PANTHER" id="PTHR13370:SF3">
    <property type="entry name" value="TRNA (GUANINE(10)-N2)-METHYLTRANSFERASE HOMOLOG"/>
    <property type="match status" value="1"/>
</dbReference>
<evidence type="ECO:0000256" key="4">
    <source>
        <dbReference type="ARBA" id="ARBA00022679"/>
    </source>
</evidence>
<feature type="domain" description="DNA methylase N-4/N-6" evidence="9">
    <location>
        <begin position="22"/>
        <end position="247"/>
    </location>
</feature>
<dbReference type="GO" id="GO:0008170">
    <property type="term" value="F:N-methyltransferase activity"/>
    <property type="evidence" value="ECO:0007669"/>
    <property type="project" value="InterPro"/>
</dbReference>
<keyword evidence="11" id="KW-1185">Reference proteome</keyword>
<keyword evidence="4 10" id="KW-0808">Transferase</keyword>
<dbReference type="GO" id="GO:0032259">
    <property type="term" value="P:methylation"/>
    <property type="evidence" value="ECO:0007669"/>
    <property type="project" value="UniProtKB-KW"/>
</dbReference>
<evidence type="ECO:0000259" key="9">
    <source>
        <dbReference type="Pfam" id="PF01555"/>
    </source>
</evidence>
<evidence type="ECO:0000256" key="8">
    <source>
        <dbReference type="ARBA" id="ARBA00049120"/>
    </source>
</evidence>
<evidence type="ECO:0000313" key="11">
    <source>
        <dbReference type="Proteomes" id="UP000429954"/>
    </source>
</evidence>
<dbReference type="SUPFAM" id="SSF53335">
    <property type="entry name" value="S-adenosyl-L-methionine-dependent methyltransferases"/>
    <property type="match status" value="1"/>
</dbReference>
<evidence type="ECO:0000256" key="1">
    <source>
        <dbReference type="ARBA" id="ARBA00010203"/>
    </source>
</evidence>
<dbReference type="InterPro" id="IPR002941">
    <property type="entry name" value="DNA_methylase_N4/N6"/>
</dbReference>
<evidence type="ECO:0000313" key="10">
    <source>
        <dbReference type="EMBL" id="BBQ04301.1"/>
    </source>
</evidence>
<dbReference type="PANTHER" id="PTHR13370">
    <property type="entry name" value="RNA METHYLASE-RELATED"/>
    <property type="match status" value="1"/>
</dbReference>
<dbReference type="PROSITE" id="PS00093">
    <property type="entry name" value="N4_MTASE"/>
    <property type="match status" value="1"/>
</dbReference>
<dbReference type="GO" id="GO:0009307">
    <property type="term" value="P:DNA restriction-modification system"/>
    <property type="evidence" value="ECO:0007669"/>
    <property type="project" value="UniProtKB-KW"/>
</dbReference>
<dbReference type="Pfam" id="PF01555">
    <property type="entry name" value="N6_N4_Mtase"/>
    <property type="match status" value="1"/>
</dbReference>
<keyword evidence="5" id="KW-0949">S-adenosyl-L-methionine</keyword>
<accession>A0A5S9MMM4</accession>